<feature type="domain" description="Fibronectin type-III" evidence="3">
    <location>
        <begin position="722"/>
        <end position="826"/>
    </location>
</feature>
<keyword evidence="5" id="KW-1185">Reference proteome</keyword>
<gene>
    <name evidence="4" type="ORF">ESZ91_03655</name>
</gene>
<accession>A0A4Q2KBZ7</accession>
<feature type="region of interest" description="Disordered" evidence="1">
    <location>
        <begin position="822"/>
        <end position="841"/>
    </location>
</feature>
<comment type="caution">
    <text evidence="4">The sequence shown here is derived from an EMBL/GenBank/DDBJ whole genome shotgun (WGS) entry which is preliminary data.</text>
</comment>
<name>A0A4Q2KBZ7_9FIRM</name>
<keyword evidence="2" id="KW-0812">Transmembrane</keyword>
<dbReference type="RefSeq" id="WP_129224250.1">
    <property type="nucleotide sequence ID" value="NZ_SDOZ01000002.1"/>
</dbReference>
<dbReference type="AlphaFoldDB" id="A0A4Q2KBZ7"/>
<keyword evidence="2" id="KW-1133">Transmembrane helix</keyword>
<feature type="transmembrane region" description="Helical" evidence="2">
    <location>
        <begin position="845"/>
        <end position="866"/>
    </location>
</feature>
<reference evidence="4 5" key="1">
    <citation type="journal article" date="2019" name="Gut">
        <title>Antibiotics-induced monodominance of a novel gut bacterial order.</title>
        <authorList>
            <person name="Hildebrand F."/>
            <person name="Moitinho-Silva L."/>
            <person name="Blasche S."/>
            <person name="Jahn M.T."/>
            <person name="Gossmann T.I."/>
            <person name="Heuerta-Cepas J."/>
            <person name="Hercog R."/>
            <person name="Luetge M."/>
            <person name="Bahram M."/>
            <person name="Pryszlak A."/>
            <person name="Alves R.J."/>
            <person name="Waszak S.M."/>
            <person name="Zhu A."/>
            <person name="Ye L."/>
            <person name="Costea P.I."/>
            <person name="Aalvink S."/>
            <person name="Belzer C."/>
            <person name="Forslund S.K."/>
            <person name="Sunagawa S."/>
            <person name="Hentschel U."/>
            <person name="Merten C."/>
            <person name="Patil K.R."/>
            <person name="Benes V."/>
            <person name="Bork P."/>
        </authorList>
    </citation>
    <scope>NUCLEOTIDE SEQUENCE [LARGE SCALE GENOMIC DNA]</scope>
    <source>
        <strain evidence="4 5">HDS1380</strain>
    </source>
</reference>
<evidence type="ECO:0000313" key="4">
    <source>
        <dbReference type="EMBL" id="RXZ61499.1"/>
    </source>
</evidence>
<evidence type="ECO:0000259" key="3">
    <source>
        <dbReference type="PROSITE" id="PS50853"/>
    </source>
</evidence>
<dbReference type="InterPro" id="IPR013783">
    <property type="entry name" value="Ig-like_fold"/>
</dbReference>
<dbReference type="SMART" id="SM00060">
    <property type="entry name" value="FN3"/>
    <property type="match status" value="1"/>
</dbReference>
<feature type="compositionally biased region" description="Basic and acidic residues" evidence="1">
    <location>
        <begin position="829"/>
        <end position="839"/>
    </location>
</feature>
<dbReference type="InterPro" id="IPR036116">
    <property type="entry name" value="FN3_sf"/>
</dbReference>
<dbReference type="Gene3D" id="2.60.40.10">
    <property type="entry name" value="Immunoglobulins"/>
    <property type="match status" value="1"/>
</dbReference>
<dbReference type="InterPro" id="IPR003961">
    <property type="entry name" value="FN3_dom"/>
</dbReference>
<dbReference type="EMBL" id="SDOZ01000002">
    <property type="protein sequence ID" value="RXZ61499.1"/>
    <property type="molecule type" value="Genomic_DNA"/>
</dbReference>
<dbReference type="Proteomes" id="UP000291269">
    <property type="component" value="Unassembled WGS sequence"/>
</dbReference>
<keyword evidence="2" id="KW-0472">Membrane</keyword>
<evidence type="ECO:0000256" key="1">
    <source>
        <dbReference type="SAM" id="MobiDB-lite"/>
    </source>
</evidence>
<protein>
    <recommendedName>
        <fullName evidence="3">Fibronectin type-III domain-containing protein</fullName>
    </recommendedName>
</protein>
<evidence type="ECO:0000313" key="5">
    <source>
        <dbReference type="Proteomes" id="UP000291269"/>
    </source>
</evidence>
<dbReference type="SUPFAM" id="SSF49265">
    <property type="entry name" value="Fibronectin type III"/>
    <property type="match status" value="1"/>
</dbReference>
<proteinExistence type="predicted"/>
<evidence type="ECO:0000256" key="2">
    <source>
        <dbReference type="SAM" id="Phobius"/>
    </source>
</evidence>
<organism evidence="4 5">
    <name type="scientific">Candidatus Borkfalkia ceftriaxoniphila</name>
    <dbReference type="NCBI Taxonomy" id="2508949"/>
    <lineage>
        <taxon>Bacteria</taxon>
        <taxon>Bacillati</taxon>
        <taxon>Bacillota</taxon>
        <taxon>Clostridia</taxon>
        <taxon>Christensenellales</taxon>
        <taxon>Christensenellaceae</taxon>
        <taxon>Candidatus Borkfalkia</taxon>
    </lineage>
</organism>
<dbReference type="PROSITE" id="PS50853">
    <property type="entry name" value="FN3"/>
    <property type="match status" value="1"/>
</dbReference>
<sequence length="870" mass="93643">MKGNKAIFKTNVIVSVLLGLVLTFGLVFGELSATVFSARAEETSQTEVETWNTDGWSEYEQDSISATDGGIRMQDAASEGYSFSNTSKNGYTLQELAVSMRVKDAKYETGVNGASIYLGVLPADRDLMAADGADYGVAFLPTAADTYDAWFVKRNSEATAVPGFDNIAFANNVKLSASGTLSVLFHREADNRWMIMINGNYQIDLNGQTEVNTALDAIQSAHIAVAAEDNFSGAAGQTMKIEVFQTGSDVLGTLNENGSIVNSIAGTTYEMTDKGVTFSTDEPTEIPSDLKAGVQESLSGLLDGLVISFKADLKNCASYSMDIGVGTYHEPGRYTFWDSFSDTPAVAGSIGIRFSADMNATFLLMTRTATAGYEDANVLMTASGNVKVSENDANEYTIQFLKVGDNWNVLINGRIMGSAQEGFQEHLNNTLNSLNDSPAVAAISPWLSYGDVKGKTEGYSADITVKGYGTRRWGKETDPDEGVMGDEITGDLEFSKNKWTSTCPEATTVDVKVTDEGFALQGRNEVTGFDIGMNYKEMIPDMAGYAVTFKMPEKVLASSGATHAFYGMYIGEATLKNFTEMKSVYIRWSYATENAADGANLEVIVWDNTQDNPQIASCSHAVPAKTQEGKETEVTVRFVYNEKDGAYRIYANGTRMTTPAVEKTLTSQLNAMQAKYFYCNASYETDGVGSAWSEGVDGVQEMTIVSLGGKKIVNKSPEMVANAMTLDAEALSSSSVKLTWTKAEYPVGEMDSHNFVPVGYEIERIKGDASAPEKTIKVQGDVNTLTFTDTDLSADTYYYYTVYAVDADGNRLMVSNSNKRVKTAAEGGQKPDDGDKNESKGCGSVAGATAIGASAVLLAGAVIACCKKRK</sequence>